<protein>
    <recommendedName>
        <fullName evidence="7">C2H2-type domain-containing protein</fullName>
    </recommendedName>
</protein>
<reference evidence="8" key="2">
    <citation type="submission" date="2025-05" db="UniProtKB">
        <authorList>
            <consortium name="Ensembl"/>
        </authorList>
    </citation>
    <scope>IDENTIFICATION</scope>
</reference>
<keyword evidence="9" id="KW-1185">Reference proteome</keyword>
<dbReference type="InterPro" id="IPR013087">
    <property type="entry name" value="Znf_C2H2_type"/>
</dbReference>
<feature type="domain" description="C2H2-type" evidence="7">
    <location>
        <begin position="158"/>
        <end position="185"/>
    </location>
</feature>
<dbReference type="PROSITE" id="PS50157">
    <property type="entry name" value="ZINC_FINGER_C2H2_2"/>
    <property type="match status" value="3"/>
</dbReference>
<feature type="region of interest" description="Disordered" evidence="6">
    <location>
        <begin position="108"/>
        <end position="150"/>
    </location>
</feature>
<proteinExistence type="predicted"/>
<keyword evidence="3 5" id="KW-0863">Zinc-finger</keyword>
<dbReference type="InterPro" id="IPR036236">
    <property type="entry name" value="Znf_C2H2_sf"/>
</dbReference>
<accession>A0AAZ3PK34</accession>
<dbReference type="GO" id="GO:0008270">
    <property type="term" value="F:zinc ion binding"/>
    <property type="evidence" value="ECO:0007669"/>
    <property type="project" value="UniProtKB-KW"/>
</dbReference>
<dbReference type="FunFam" id="3.30.160.60:FF:002343">
    <property type="entry name" value="Zinc finger protein 33A"/>
    <property type="match status" value="1"/>
</dbReference>
<evidence type="ECO:0000256" key="1">
    <source>
        <dbReference type="ARBA" id="ARBA00022723"/>
    </source>
</evidence>
<keyword evidence="1" id="KW-0479">Metal-binding</keyword>
<dbReference type="PANTHER" id="PTHR23235:SF120">
    <property type="entry name" value="KRUPPEL-LIKE FACTOR 15"/>
    <property type="match status" value="1"/>
</dbReference>
<dbReference type="SUPFAM" id="SSF57667">
    <property type="entry name" value="beta-beta-alpha zinc fingers"/>
    <property type="match status" value="2"/>
</dbReference>
<feature type="domain" description="C2H2-type" evidence="7">
    <location>
        <begin position="214"/>
        <end position="241"/>
    </location>
</feature>
<sequence length="241" mass="27277">MVHCRGDDSIDTSGDDPSCSYTTEMDPGNKTLGLETQTDLSRGDWNWYSSRVYSEGCLAKKGEVIVIDEMKVEGVVPPTWIADSHLGNRNSQGRDFLYYRESLETHPNVETHSPTHTFRECDSVSTSMSPSDSQVLNSKDQRAKARGATSGNSKEKRFLCMFCKKGFSCSQNVEIHQRIHTGEKPYSCPQCHMCFAQSGSLKRHQRVHTGEKPYSCPQCEKRFSRQHLLKTHLKIHTGERP</sequence>
<dbReference type="Pfam" id="PF13465">
    <property type="entry name" value="zf-H2C2_2"/>
    <property type="match status" value="1"/>
</dbReference>
<evidence type="ECO:0000256" key="4">
    <source>
        <dbReference type="ARBA" id="ARBA00022833"/>
    </source>
</evidence>
<evidence type="ECO:0000313" key="9">
    <source>
        <dbReference type="Proteomes" id="UP000694402"/>
    </source>
</evidence>
<dbReference type="Ensembl" id="ENSOTST00005160349.1">
    <property type="protein sequence ID" value="ENSOTSP00005130176.1"/>
    <property type="gene ID" value="ENSOTSG00005057356.1"/>
</dbReference>
<dbReference type="Ensembl" id="ENSOTST00005152568.1">
    <property type="protein sequence ID" value="ENSOTSP00005117112.1"/>
    <property type="gene ID" value="ENSOTSG00005057356.1"/>
</dbReference>
<feature type="compositionally biased region" description="Low complexity" evidence="6">
    <location>
        <begin position="123"/>
        <end position="133"/>
    </location>
</feature>
<keyword evidence="4" id="KW-0862">Zinc</keyword>
<reference evidence="9" key="1">
    <citation type="journal article" date="2018" name="PLoS ONE">
        <title>Chinook salmon (Oncorhynchus tshawytscha) genome and transcriptome.</title>
        <authorList>
            <person name="Christensen K.A."/>
            <person name="Leong J.S."/>
            <person name="Sakhrani D."/>
            <person name="Biagi C.A."/>
            <person name="Minkley D.R."/>
            <person name="Withler R.E."/>
            <person name="Rondeau E.B."/>
            <person name="Koop B.F."/>
            <person name="Devlin R.H."/>
        </authorList>
    </citation>
    <scope>NUCLEOTIDE SEQUENCE [LARGE SCALE GENOMIC DNA]</scope>
</reference>
<dbReference type="SMART" id="SM00355">
    <property type="entry name" value="ZnF_C2H2"/>
    <property type="match status" value="3"/>
</dbReference>
<keyword evidence="2" id="KW-0677">Repeat</keyword>
<dbReference type="FunFam" id="3.30.160.60:FF:000710">
    <property type="entry name" value="Zinc finger protein 768"/>
    <property type="match status" value="1"/>
</dbReference>
<dbReference type="FunFam" id="3.30.160.60:FF:000038">
    <property type="entry name" value="Zinc finger protein 624"/>
    <property type="match status" value="1"/>
</dbReference>
<evidence type="ECO:0000256" key="6">
    <source>
        <dbReference type="SAM" id="MobiDB-lite"/>
    </source>
</evidence>
<feature type="domain" description="C2H2-type" evidence="7">
    <location>
        <begin position="186"/>
        <end position="213"/>
    </location>
</feature>
<dbReference type="Proteomes" id="UP000694402">
    <property type="component" value="Unassembled WGS sequence"/>
</dbReference>
<evidence type="ECO:0000259" key="7">
    <source>
        <dbReference type="PROSITE" id="PS50157"/>
    </source>
</evidence>
<dbReference type="GeneTree" id="ENSGT01150000286953"/>
<name>A0AAZ3PK34_ONCTS</name>
<evidence type="ECO:0000256" key="5">
    <source>
        <dbReference type="PROSITE-ProRule" id="PRU00042"/>
    </source>
</evidence>
<evidence type="ECO:0000256" key="3">
    <source>
        <dbReference type="ARBA" id="ARBA00022771"/>
    </source>
</evidence>
<dbReference type="Gene3D" id="3.30.160.60">
    <property type="entry name" value="Classic Zinc Finger"/>
    <property type="match status" value="3"/>
</dbReference>
<evidence type="ECO:0000313" key="8">
    <source>
        <dbReference type="Ensembl" id="ENSOTSP00005117112.1"/>
    </source>
</evidence>
<organism evidence="8 9">
    <name type="scientific">Oncorhynchus tshawytscha</name>
    <name type="common">Chinook salmon</name>
    <name type="synonym">Salmo tshawytscha</name>
    <dbReference type="NCBI Taxonomy" id="74940"/>
    <lineage>
        <taxon>Eukaryota</taxon>
        <taxon>Metazoa</taxon>
        <taxon>Chordata</taxon>
        <taxon>Craniata</taxon>
        <taxon>Vertebrata</taxon>
        <taxon>Euteleostomi</taxon>
        <taxon>Actinopterygii</taxon>
        <taxon>Neopterygii</taxon>
        <taxon>Teleostei</taxon>
        <taxon>Protacanthopterygii</taxon>
        <taxon>Salmoniformes</taxon>
        <taxon>Salmonidae</taxon>
        <taxon>Salmoninae</taxon>
        <taxon>Oncorhynchus</taxon>
    </lineage>
</organism>
<gene>
    <name evidence="8" type="primary">LOC112231904</name>
</gene>
<dbReference type="GO" id="GO:0000978">
    <property type="term" value="F:RNA polymerase II cis-regulatory region sequence-specific DNA binding"/>
    <property type="evidence" value="ECO:0007669"/>
    <property type="project" value="TreeGrafter"/>
</dbReference>
<dbReference type="GO" id="GO:0000981">
    <property type="term" value="F:DNA-binding transcription factor activity, RNA polymerase II-specific"/>
    <property type="evidence" value="ECO:0007669"/>
    <property type="project" value="TreeGrafter"/>
</dbReference>
<dbReference type="PANTHER" id="PTHR23235">
    <property type="entry name" value="KRUEPPEL-LIKE TRANSCRIPTION FACTOR"/>
    <property type="match status" value="1"/>
</dbReference>
<feature type="region of interest" description="Disordered" evidence="6">
    <location>
        <begin position="1"/>
        <end position="30"/>
    </location>
</feature>
<dbReference type="PROSITE" id="PS00028">
    <property type="entry name" value="ZINC_FINGER_C2H2_1"/>
    <property type="match status" value="3"/>
</dbReference>
<evidence type="ECO:0000256" key="2">
    <source>
        <dbReference type="ARBA" id="ARBA00022737"/>
    </source>
</evidence>
<dbReference type="AlphaFoldDB" id="A0AAZ3PK34"/>